<dbReference type="Proteomes" id="UP000064967">
    <property type="component" value="Chromosome"/>
</dbReference>
<name>A0A0K1Q9G1_9BACT</name>
<dbReference type="EMBL" id="CP012333">
    <property type="protein sequence ID" value="AKV02297.1"/>
    <property type="molecule type" value="Genomic_DNA"/>
</dbReference>
<dbReference type="AlphaFoldDB" id="A0A0K1Q9G1"/>
<evidence type="ECO:0000313" key="1">
    <source>
        <dbReference type="EMBL" id="AKV02297.1"/>
    </source>
</evidence>
<protein>
    <submittedName>
        <fullName evidence="1">Uncharacterized protein</fullName>
    </submittedName>
</protein>
<evidence type="ECO:0000313" key="2">
    <source>
        <dbReference type="Proteomes" id="UP000064967"/>
    </source>
</evidence>
<dbReference type="KEGG" id="llu:AKJ09_08960"/>
<dbReference type="STRING" id="1391654.AKJ09_08960"/>
<proteinExistence type="predicted"/>
<gene>
    <name evidence="1" type="ORF">AKJ09_08960</name>
</gene>
<keyword evidence="2" id="KW-1185">Reference proteome</keyword>
<organism evidence="1 2">
    <name type="scientific">Labilithrix luteola</name>
    <dbReference type="NCBI Taxonomy" id="1391654"/>
    <lineage>
        <taxon>Bacteria</taxon>
        <taxon>Pseudomonadati</taxon>
        <taxon>Myxococcota</taxon>
        <taxon>Polyangia</taxon>
        <taxon>Polyangiales</taxon>
        <taxon>Labilitrichaceae</taxon>
        <taxon>Labilithrix</taxon>
    </lineage>
</organism>
<sequence length="64" mass="6936">MQGFSSRVAEFEFAPCPHATSSMFEMLELYPTWPIGRSVGKVLGGAGVDVVSSRRVMPCARPFG</sequence>
<accession>A0A0K1Q9G1</accession>
<reference evidence="1 2" key="1">
    <citation type="submission" date="2015-08" db="EMBL/GenBank/DDBJ databases">
        <authorList>
            <person name="Babu N.S."/>
            <person name="Beckwith C.J."/>
            <person name="Beseler K.G."/>
            <person name="Brison A."/>
            <person name="Carone J.V."/>
            <person name="Caskin T.P."/>
            <person name="Diamond M."/>
            <person name="Durham M.E."/>
            <person name="Foxe J.M."/>
            <person name="Go M."/>
            <person name="Henderson B.A."/>
            <person name="Jones I.B."/>
            <person name="McGettigan J.A."/>
            <person name="Micheletti S.J."/>
            <person name="Nasrallah M.E."/>
            <person name="Ortiz D."/>
            <person name="Piller C.R."/>
            <person name="Privatt S.R."/>
            <person name="Schneider S.L."/>
            <person name="Sharp S."/>
            <person name="Smith T.C."/>
            <person name="Stanton J.D."/>
            <person name="Ullery H.E."/>
            <person name="Wilson R.J."/>
            <person name="Serrano M.G."/>
            <person name="Buck G."/>
            <person name="Lee V."/>
            <person name="Wang Y."/>
            <person name="Carvalho R."/>
            <person name="Voegtly L."/>
            <person name="Shi R."/>
            <person name="Duckworth R."/>
            <person name="Johnson A."/>
            <person name="Loviza R."/>
            <person name="Walstead R."/>
            <person name="Shah Z."/>
            <person name="Kiflezghi M."/>
            <person name="Wade K."/>
            <person name="Ball S.L."/>
            <person name="Bradley K.W."/>
            <person name="Asai D.J."/>
            <person name="Bowman C.A."/>
            <person name="Russell D.A."/>
            <person name="Pope W.H."/>
            <person name="Jacobs-Sera D."/>
            <person name="Hendrix R.W."/>
            <person name="Hatfull G.F."/>
        </authorList>
    </citation>
    <scope>NUCLEOTIDE SEQUENCE [LARGE SCALE GENOMIC DNA]</scope>
    <source>
        <strain evidence="1 2">DSM 27648</strain>
    </source>
</reference>